<sequence>MKLVSHGPTLQSPHVNQMDVKVRALPLLAISDHISRNSPFRYGALVGIQGPNSLLVIDAFDIKHDEEQIDTTLLSKKTSLLQTVSPKTTLVGVYSCDENSKLPAMLKAQLAELTLPQPLIYLAPLEKSFACYLLETGEKMAFSLVPGEAEVTAVSTVQNHANYSQKECDLTQQTETSLGPSFRQMEEHVKFILATDCTDPETERQIVHLAQLVLNYKHQPTADSFEIETAHLSLLAAQIATAKCANAQVNTQTAAMSKRGYRDWRPN</sequence>
<proteinExistence type="predicted"/>
<dbReference type="Proteomes" id="UP000292447">
    <property type="component" value="Chromosome IV"/>
</dbReference>
<gene>
    <name evidence="1" type="ORF">METSCH_D05620</name>
</gene>
<reference evidence="2" key="1">
    <citation type="submission" date="2019-03" db="EMBL/GenBank/DDBJ databases">
        <title>Snf2 controls pulcherriminic acid biosynthesis and connects pigmentation and antifungal activity of the yeast Metschnikowia pulcherrima.</title>
        <authorList>
            <person name="Gore-Lloyd D."/>
            <person name="Sumann I."/>
            <person name="Brachmann A.O."/>
            <person name="Schneeberger K."/>
            <person name="Ortiz-Merino R.A."/>
            <person name="Moreno-Beltran M."/>
            <person name="Schlaefli M."/>
            <person name="Kirner P."/>
            <person name="Santos Kron A."/>
            <person name="Wolfe K.H."/>
            <person name="Piel J."/>
            <person name="Ahrens C.H."/>
            <person name="Henk D."/>
            <person name="Freimoser F.M."/>
        </authorList>
    </citation>
    <scope>NUCLEOTIDE SEQUENCE [LARGE SCALE GENOMIC DNA]</scope>
    <source>
        <strain evidence="2">APC 1.2</strain>
    </source>
</reference>
<protein>
    <submittedName>
        <fullName evidence="1">Uncharacterized protein</fullName>
    </submittedName>
</protein>
<evidence type="ECO:0000313" key="1">
    <source>
        <dbReference type="EMBL" id="QBM89487.1"/>
    </source>
</evidence>
<organism evidence="1 2">
    <name type="scientific">Metschnikowia aff. pulcherrima</name>
    <dbReference type="NCBI Taxonomy" id="2163413"/>
    <lineage>
        <taxon>Eukaryota</taxon>
        <taxon>Fungi</taxon>
        <taxon>Dikarya</taxon>
        <taxon>Ascomycota</taxon>
        <taxon>Saccharomycotina</taxon>
        <taxon>Pichiomycetes</taxon>
        <taxon>Metschnikowiaceae</taxon>
        <taxon>Metschnikowia</taxon>
    </lineage>
</organism>
<dbReference type="STRING" id="2163413.A0A4P6XPS5"/>
<name>A0A4P6XPS5_9ASCO</name>
<dbReference type="AlphaFoldDB" id="A0A4P6XPS5"/>
<dbReference type="EMBL" id="CP034459">
    <property type="protein sequence ID" value="QBM89487.1"/>
    <property type="molecule type" value="Genomic_DNA"/>
</dbReference>
<keyword evidence="2" id="KW-1185">Reference proteome</keyword>
<evidence type="ECO:0000313" key="2">
    <source>
        <dbReference type="Proteomes" id="UP000292447"/>
    </source>
</evidence>
<dbReference type="Gene3D" id="3.40.140.10">
    <property type="entry name" value="Cytidine Deaminase, domain 2"/>
    <property type="match status" value="1"/>
</dbReference>
<accession>A0A4P6XPS5</accession>